<evidence type="ECO:0000259" key="2">
    <source>
        <dbReference type="Pfam" id="PF02464"/>
    </source>
</evidence>
<dbReference type="RefSeq" id="WP_309852055.1">
    <property type="nucleotide sequence ID" value="NZ_BAAAIU010000043.1"/>
</dbReference>
<dbReference type="EMBL" id="JAVDUI010000001">
    <property type="protein sequence ID" value="MDR6892670.1"/>
    <property type="molecule type" value="Genomic_DNA"/>
</dbReference>
<keyword evidence="3" id="KW-0378">Hydrolase</keyword>
<dbReference type="SUPFAM" id="SSF142433">
    <property type="entry name" value="CinA-like"/>
    <property type="match status" value="1"/>
</dbReference>
<feature type="compositionally biased region" description="Low complexity" evidence="1">
    <location>
        <begin position="7"/>
        <end position="26"/>
    </location>
</feature>
<dbReference type="Gene3D" id="3.90.950.20">
    <property type="entry name" value="CinA-like"/>
    <property type="match status" value="1"/>
</dbReference>
<proteinExistence type="predicted"/>
<reference evidence="3" key="1">
    <citation type="submission" date="2023-07" db="EMBL/GenBank/DDBJ databases">
        <title>Sequencing the genomes of 1000 actinobacteria strains.</title>
        <authorList>
            <person name="Klenk H.-P."/>
        </authorList>
    </citation>
    <scope>NUCLEOTIDE SEQUENCE</scope>
    <source>
        <strain evidence="3">DSM 13988</strain>
    </source>
</reference>
<gene>
    <name evidence="3" type="ORF">J2S35_001610</name>
</gene>
<keyword evidence="4" id="KW-1185">Reference proteome</keyword>
<accession>A0AAE3YI77</accession>
<comment type="caution">
    <text evidence="3">The sequence shown here is derived from an EMBL/GenBank/DDBJ whole genome shotgun (WGS) entry which is preliminary data.</text>
</comment>
<dbReference type="AlphaFoldDB" id="A0AAE3YI77"/>
<sequence length="193" mass="18906">MSRGSVSLPLGAAATAAPGGAPGSTAEQGPDEAMEAEGLSEALVAEATAAGLTVAACESLTAGLVSARIADTPGASAVLRGGFVVYATQTKATVAGLDADDLADDGPVHPRTAERMAEAARERFAANLGVSTTGVAGPGPADGVPAGRVWLAATGLEPRVVDLPGDRAEVRRRAADAALALLLEAVRGAAGRS</sequence>
<dbReference type="GO" id="GO:0019159">
    <property type="term" value="F:nicotinamide-nucleotide amidase activity"/>
    <property type="evidence" value="ECO:0007669"/>
    <property type="project" value="UniProtKB-EC"/>
</dbReference>
<protein>
    <submittedName>
        <fullName evidence="3">Nicotinamide-nucleotide amidase</fullName>
        <ecNumber evidence="3">3.5.1.42</ecNumber>
    </submittedName>
</protein>
<dbReference type="InterPro" id="IPR036653">
    <property type="entry name" value="CinA-like_C"/>
</dbReference>
<feature type="region of interest" description="Disordered" evidence="1">
    <location>
        <begin position="1"/>
        <end position="34"/>
    </location>
</feature>
<dbReference type="Proteomes" id="UP001247307">
    <property type="component" value="Unassembled WGS sequence"/>
</dbReference>
<name>A0AAE3YI77_9MICC</name>
<dbReference type="EC" id="3.5.1.42" evidence="3"/>
<feature type="domain" description="CinA C-terminal" evidence="2">
    <location>
        <begin position="38"/>
        <end position="185"/>
    </location>
</feature>
<organism evidence="3 4">
    <name type="scientific">Falsarthrobacter nasiphocae</name>
    <dbReference type="NCBI Taxonomy" id="189863"/>
    <lineage>
        <taxon>Bacteria</taxon>
        <taxon>Bacillati</taxon>
        <taxon>Actinomycetota</taxon>
        <taxon>Actinomycetes</taxon>
        <taxon>Micrococcales</taxon>
        <taxon>Micrococcaceae</taxon>
        <taxon>Falsarthrobacter</taxon>
    </lineage>
</organism>
<dbReference type="Pfam" id="PF02464">
    <property type="entry name" value="CinA"/>
    <property type="match status" value="1"/>
</dbReference>
<dbReference type="InterPro" id="IPR008136">
    <property type="entry name" value="CinA_C"/>
</dbReference>
<evidence type="ECO:0000313" key="4">
    <source>
        <dbReference type="Proteomes" id="UP001247307"/>
    </source>
</evidence>
<evidence type="ECO:0000256" key="1">
    <source>
        <dbReference type="SAM" id="MobiDB-lite"/>
    </source>
</evidence>
<dbReference type="NCBIfam" id="TIGR00199">
    <property type="entry name" value="PncC_domain"/>
    <property type="match status" value="1"/>
</dbReference>
<evidence type="ECO:0000313" key="3">
    <source>
        <dbReference type="EMBL" id="MDR6892670.1"/>
    </source>
</evidence>